<accession>A0A093UUG0</accession>
<dbReference type="InterPro" id="IPR029058">
    <property type="entry name" value="AB_hydrolase_fold"/>
</dbReference>
<evidence type="ECO:0000256" key="1">
    <source>
        <dbReference type="ARBA" id="ARBA00004502"/>
    </source>
</evidence>
<comment type="caution">
    <text evidence="5">The sequence shown here is derived from an EMBL/GenBank/DDBJ whole genome shotgun (WGS) entry which is preliminary data.</text>
</comment>
<evidence type="ECO:0000256" key="4">
    <source>
        <dbReference type="ARBA" id="ARBA00022801"/>
    </source>
</evidence>
<proteinExistence type="inferred from homology"/>
<reference evidence="5" key="1">
    <citation type="journal article" date="2014" name="PLoS Genet.">
        <title>Signature Gene Expression Reveals Novel Clues to the Molecular Mechanisms of Dimorphic Transition in Penicillium marneffei.</title>
        <authorList>
            <person name="Yang E."/>
            <person name="Wang G."/>
            <person name="Cai J."/>
            <person name="Woo P.C."/>
            <person name="Lau S.K."/>
            <person name="Yuen K.-Y."/>
            <person name="Chow W.-N."/>
            <person name="Lin X."/>
        </authorList>
    </citation>
    <scope>NUCLEOTIDE SEQUENCE [LARGE SCALE GENOMIC DNA]</scope>
    <source>
        <strain evidence="5">PM1</strain>
    </source>
</reference>
<organism evidence="5">
    <name type="scientific">Talaromyces marneffei PM1</name>
    <dbReference type="NCBI Taxonomy" id="1077442"/>
    <lineage>
        <taxon>Eukaryota</taxon>
        <taxon>Fungi</taxon>
        <taxon>Dikarya</taxon>
        <taxon>Ascomycota</taxon>
        <taxon>Pezizomycotina</taxon>
        <taxon>Eurotiomycetes</taxon>
        <taxon>Eurotiomycetidae</taxon>
        <taxon>Eurotiales</taxon>
        <taxon>Trichocomaceae</taxon>
        <taxon>Talaromyces</taxon>
        <taxon>Talaromyces sect. Talaromyces</taxon>
    </lineage>
</organism>
<dbReference type="PANTHER" id="PTHR13390">
    <property type="entry name" value="LIPASE"/>
    <property type="match status" value="1"/>
</dbReference>
<dbReference type="GO" id="GO:0019915">
    <property type="term" value="P:lipid storage"/>
    <property type="evidence" value="ECO:0007669"/>
    <property type="project" value="InterPro"/>
</dbReference>
<dbReference type="PANTHER" id="PTHR13390:SF0">
    <property type="entry name" value="LIPID DROPLET-ASSOCIATED HYDROLASE"/>
    <property type="match status" value="1"/>
</dbReference>
<dbReference type="GO" id="GO:0016298">
    <property type="term" value="F:lipase activity"/>
    <property type="evidence" value="ECO:0007669"/>
    <property type="project" value="InterPro"/>
</dbReference>
<sequence>MTQIHHCRDFISLPSPSASPYHIFFLPGNPGLVEYYAKFLSLLHSALNQAPSTTQFNIAGCSYAGFETENSSSKENDGKLYDITEQVTFCLDQLQEYINGGTKDMLAETKPKVILIGHSFGTFVIAEIMKRLYTSSAQDEKQNYEIIGNIHLFPPIPDLAKSPRGVKAAVPPHPSPFSLLKLHDLTLKTGSSDMEIPPQHNVLHRQCSLQSSPQLVQCSREIHDCIPLGFGCIVYHAPVLW</sequence>
<comment type="similarity">
    <text evidence="2">Belongs to the AB hydrolase superfamily. LDAH family.</text>
</comment>
<comment type="subcellular location">
    <subcellularLocation>
        <location evidence="1">Lipid droplet</location>
    </subcellularLocation>
</comment>
<dbReference type="GO" id="GO:0005811">
    <property type="term" value="C:lipid droplet"/>
    <property type="evidence" value="ECO:0007669"/>
    <property type="project" value="UniProtKB-SubCell"/>
</dbReference>
<evidence type="ECO:0000256" key="3">
    <source>
        <dbReference type="ARBA" id="ARBA00022677"/>
    </source>
</evidence>
<dbReference type="EMBL" id="JPOX01000034">
    <property type="protein sequence ID" value="KFX43535.1"/>
    <property type="molecule type" value="Genomic_DNA"/>
</dbReference>
<keyword evidence="3" id="KW-0551">Lipid droplet</keyword>
<name>A0A093UUG0_TALMA</name>
<dbReference type="Gene3D" id="3.40.50.1820">
    <property type="entry name" value="alpha/beta hydrolase"/>
    <property type="match status" value="1"/>
</dbReference>
<evidence type="ECO:0000256" key="2">
    <source>
        <dbReference type="ARBA" id="ARBA00008300"/>
    </source>
</evidence>
<evidence type="ECO:0008006" key="6">
    <source>
        <dbReference type="Google" id="ProtNLM"/>
    </source>
</evidence>
<dbReference type="AlphaFoldDB" id="A0A093UUG0"/>
<dbReference type="SUPFAM" id="SSF53474">
    <property type="entry name" value="alpha/beta-Hydrolases"/>
    <property type="match status" value="1"/>
</dbReference>
<keyword evidence="4" id="KW-0378">Hydrolase</keyword>
<dbReference type="InterPro" id="IPR019363">
    <property type="entry name" value="LDAH"/>
</dbReference>
<dbReference type="Pfam" id="PF10230">
    <property type="entry name" value="LIDHydrolase"/>
    <property type="match status" value="1"/>
</dbReference>
<dbReference type="eggNOG" id="KOG3975">
    <property type="taxonomic scope" value="Eukaryota"/>
</dbReference>
<dbReference type="HOGENOM" id="CLU_1152401_0_0_1"/>
<evidence type="ECO:0000313" key="5">
    <source>
        <dbReference type="EMBL" id="KFX43535.1"/>
    </source>
</evidence>
<protein>
    <recommendedName>
        <fullName evidence="6">Lipid droplet-associated hydrolase</fullName>
    </recommendedName>
</protein>
<gene>
    <name evidence="5" type="ORF">GQ26_0340090</name>
</gene>